<dbReference type="Proteomes" id="UP000424527">
    <property type="component" value="Unassembled WGS sequence"/>
</dbReference>
<comment type="caution">
    <text evidence="1">The sequence shown here is derived from an EMBL/GenBank/DDBJ whole genome shotgun (WGS) entry which is preliminary data.</text>
</comment>
<keyword evidence="2" id="KW-1185">Reference proteome</keyword>
<protein>
    <submittedName>
        <fullName evidence="1">Uncharacterized protein</fullName>
    </submittedName>
</protein>
<evidence type="ECO:0000313" key="1">
    <source>
        <dbReference type="EMBL" id="KAE8281782.1"/>
    </source>
</evidence>
<accession>A0A6G0HRZ1</accession>
<sequence length="187" mass="21551">MLKAELTLPLHCLVMWTDPTTILTWLQSESCQYKIFVAHRITEILEHTAASGWSVSPNLLQFQCWEDLVVRTSQHISPSLDADPQAPDKPYVETLLLQHAQQESFPEEFALLQANKPILKQSPLNNLAPEFDHTTNLIRVGGWLRKSEDLDYSNMHPVVLDPKNYITQLLIKDHDKRLKHPGPEFMY</sequence>
<dbReference type="PANTHER" id="PTHR47331:SF2">
    <property type="match status" value="1"/>
</dbReference>
<evidence type="ECO:0000313" key="2">
    <source>
        <dbReference type="Proteomes" id="UP000424527"/>
    </source>
</evidence>
<reference evidence="1 2" key="1">
    <citation type="submission" date="2019-07" db="EMBL/GenBank/DDBJ databases">
        <title>Chromosome genome assembly for large yellow croaker.</title>
        <authorList>
            <person name="Xiao S."/>
        </authorList>
    </citation>
    <scope>NUCLEOTIDE SEQUENCE [LARGE SCALE GENOMIC DNA]</scope>
    <source>
        <strain evidence="1">JMULYC20181020</strain>
        <tissue evidence="1">Muscle</tissue>
    </source>
</reference>
<dbReference type="AlphaFoldDB" id="A0A6G0HRZ1"/>
<dbReference type="EMBL" id="REGW02000019">
    <property type="protein sequence ID" value="KAE8281782.1"/>
    <property type="molecule type" value="Genomic_DNA"/>
</dbReference>
<dbReference type="PANTHER" id="PTHR47331">
    <property type="entry name" value="PHD-TYPE DOMAIN-CONTAINING PROTEIN"/>
    <property type="match status" value="1"/>
</dbReference>
<name>A0A6G0HRZ1_LARCR</name>
<gene>
    <name evidence="1" type="ORF">D5F01_LYC19165</name>
</gene>
<proteinExistence type="predicted"/>
<organism evidence="1 2">
    <name type="scientific">Larimichthys crocea</name>
    <name type="common">Large yellow croaker</name>
    <name type="synonym">Pseudosciaena crocea</name>
    <dbReference type="NCBI Taxonomy" id="215358"/>
    <lineage>
        <taxon>Eukaryota</taxon>
        <taxon>Metazoa</taxon>
        <taxon>Chordata</taxon>
        <taxon>Craniata</taxon>
        <taxon>Vertebrata</taxon>
        <taxon>Euteleostomi</taxon>
        <taxon>Actinopterygii</taxon>
        <taxon>Neopterygii</taxon>
        <taxon>Teleostei</taxon>
        <taxon>Neoteleostei</taxon>
        <taxon>Acanthomorphata</taxon>
        <taxon>Eupercaria</taxon>
        <taxon>Sciaenidae</taxon>
        <taxon>Larimichthys</taxon>
    </lineage>
</organism>